<comment type="subcellular location">
    <subcellularLocation>
        <location evidence="1 12">Mitochondrion inner membrane</location>
        <topology evidence="1 12">Single-pass membrane protein</topology>
    </subcellularLocation>
</comment>
<evidence type="ECO:0000256" key="10">
    <source>
        <dbReference type="ARBA" id="ARBA00025276"/>
    </source>
</evidence>
<protein>
    <recommendedName>
        <fullName evidence="3 12">Mitochondrial escape protein 2</fullName>
    </recommendedName>
</protein>
<dbReference type="InterPro" id="IPR039627">
    <property type="entry name" value="Yme2_C"/>
</dbReference>
<name>A0A9P6MHY1_9FUNG</name>
<evidence type="ECO:0000256" key="9">
    <source>
        <dbReference type="ARBA" id="ARBA00023136"/>
    </source>
</evidence>
<keyword evidence="8 12" id="KW-0496">Mitochondrion</keyword>
<evidence type="ECO:0000256" key="12">
    <source>
        <dbReference type="RuleBase" id="RU367108"/>
    </source>
</evidence>
<dbReference type="GO" id="GO:0006397">
    <property type="term" value="P:mRNA processing"/>
    <property type="evidence" value="ECO:0007669"/>
    <property type="project" value="UniProtKB-UniRule"/>
</dbReference>
<dbReference type="AlphaFoldDB" id="A0A9P6MHY1"/>
<keyword evidence="11 12" id="KW-0694">RNA-binding</keyword>
<dbReference type="Proteomes" id="UP000703661">
    <property type="component" value="Unassembled WGS sequence"/>
</dbReference>
<keyword evidence="4" id="KW-0812">Transmembrane</keyword>
<keyword evidence="15" id="KW-1185">Reference proteome</keyword>
<dbReference type="SUPFAM" id="SSF54928">
    <property type="entry name" value="RNA-binding domain, RBD"/>
    <property type="match status" value="1"/>
</dbReference>
<dbReference type="PANTHER" id="PTHR32198:SF2">
    <property type="entry name" value="MITOCHONDRIAL ESCAPE PROTEIN 2"/>
    <property type="match status" value="1"/>
</dbReference>
<sequence length="644" mass="73085">MLYFDNAYPLKMGWWDFRYPIMKPGWKSLELKAKTELIPPEAGMPFAFKVGGIEPRLKDGGMFVHFSYIRPTSYTTRDALKEIENRCEQHLVSHNHYMWFNLQKVRAFLVKGTPFLEDMASRYPNKKIRIEFTGDINVEGLYTIFRKYGKIIDITLLPQVGNAPKQAVVQYSKMRASTSAKSCLHGAEVISVKLSVTYEKSLQGNVVMAWVSDHAKIIVPAVAVAIAGLSLVIFDPIREFCMYAKVTQMFSIDEYRFLRWLRKETVGRLTRASTQPLPAKGWHEREIDEAKLRNWLHVPPGLAPSFSSQLQEILDSLTAALQEASPTRGMSNSSVDLILKRIEATVEERARHAILHTDERTYRATRAARKRRERDIAAGWCDPDEIPVVVIDGFMCKKKSEHTKVLWARLAEWAAILVENHLAHVIFVTDNVVASKPLAKVLPNMPIETIMLSDATLESALEFVYKHLDKDEYPDLDKPVQTIGGRLTDLELFIQKIKGGMTPEDAVLDILARAVIEVRKGAFDFNNAEDKVLGWTPLQFWTLMKKLSSGEPAHFDELKVHPLFRNEDAPFAALEQAELISIVHKNGRPFAVRPGKPIYTAAFQNILEDVGFCAVMEIESTSRLQKEEMANVAKWEAELKDLAS</sequence>
<evidence type="ECO:0000259" key="13">
    <source>
        <dbReference type="PROSITE" id="PS50102"/>
    </source>
</evidence>
<evidence type="ECO:0000256" key="7">
    <source>
        <dbReference type="ARBA" id="ARBA00022989"/>
    </source>
</evidence>
<reference evidence="14" key="1">
    <citation type="journal article" date="2020" name="Fungal Divers.">
        <title>Resolving the Mortierellaceae phylogeny through synthesis of multi-gene phylogenetics and phylogenomics.</title>
        <authorList>
            <person name="Vandepol N."/>
            <person name="Liber J."/>
            <person name="Desiro A."/>
            <person name="Na H."/>
            <person name="Kennedy M."/>
            <person name="Barry K."/>
            <person name="Grigoriev I.V."/>
            <person name="Miller A.N."/>
            <person name="O'Donnell K."/>
            <person name="Stajich J.E."/>
            <person name="Bonito G."/>
        </authorList>
    </citation>
    <scope>NUCLEOTIDE SEQUENCE</scope>
    <source>
        <strain evidence="14">NRRL 2769</strain>
    </source>
</reference>
<dbReference type="PANTHER" id="PTHR32198">
    <property type="entry name" value="MITOCHONDRIAL ESCAPE PROTEIN 2"/>
    <property type="match status" value="1"/>
</dbReference>
<dbReference type="Pfam" id="PF00076">
    <property type="entry name" value="RRM_1"/>
    <property type="match status" value="1"/>
</dbReference>
<evidence type="ECO:0000313" key="14">
    <source>
        <dbReference type="EMBL" id="KAG0000752.1"/>
    </source>
</evidence>
<dbReference type="Gene3D" id="3.30.70.330">
    <property type="match status" value="1"/>
</dbReference>
<evidence type="ECO:0000256" key="6">
    <source>
        <dbReference type="ARBA" id="ARBA00022946"/>
    </source>
</evidence>
<accession>A0A9P6MHY1</accession>
<dbReference type="Pfam" id="PF10443">
    <property type="entry name" value="RNA12"/>
    <property type="match status" value="1"/>
</dbReference>
<evidence type="ECO:0000256" key="11">
    <source>
        <dbReference type="PROSITE-ProRule" id="PRU00176"/>
    </source>
</evidence>
<comment type="function">
    <text evidence="10 12">Plays a role in maintaining the mitochondrial genome and in controlling the mtDNA escape. Involved in the regulation of mtDNA nucleotide structure and number. May have a dispensable role in early maturation of pre-rRNA.</text>
</comment>
<comment type="similarity">
    <text evidence="2 12">Belongs to the YME2 family.</text>
</comment>
<comment type="caution">
    <text evidence="14">The sequence shown here is derived from an EMBL/GenBank/DDBJ whole genome shotgun (WGS) entry which is preliminary data.</text>
</comment>
<dbReference type="InterPro" id="IPR018850">
    <property type="entry name" value="Mt_escape_2_C"/>
</dbReference>
<dbReference type="InterPro" id="IPR035979">
    <property type="entry name" value="RBD_domain_sf"/>
</dbReference>
<evidence type="ECO:0000256" key="1">
    <source>
        <dbReference type="ARBA" id="ARBA00004434"/>
    </source>
</evidence>
<keyword evidence="12" id="KW-0507">mRNA processing</keyword>
<keyword evidence="7" id="KW-1133">Transmembrane helix</keyword>
<proteinExistence type="inferred from homology"/>
<organism evidence="14 15">
    <name type="scientific">Entomortierella chlamydospora</name>
    <dbReference type="NCBI Taxonomy" id="101097"/>
    <lineage>
        <taxon>Eukaryota</taxon>
        <taxon>Fungi</taxon>
        <taxon>Fungi incertae sedis</taxon>
        <taxon>Mucoromycota</taxon>
        <taxon>Mortierellomycotina</taxon>
        <taxon>Mortierellomycetes</taxon>
        <taxon>Mortierellales</taxon>
        <taxon>Mortierellaceae</taxon>
        <taxon>Entomortierella</taxon>
    </lineage>
</organism>
<evidence type="ECO:0000256" key="3">
    <source>
        <dbReference type="ARBA" id="ARBA00020222"/>
    </source>
</evidence>
<dbReference type="GO" id="GO:0003723">
    <property type="term" value="F:RNA binding"/>
    <property type="evidence" value="ECO:0007669"/>
    <property type="project" value="UniProtKB-UniRule"/>
</dbReference>
<dbReference type="EMBL" id="JAAAID010003106">
    <property type="protein sequence ID" value="KAG0000752.1"/>
    <property type="molecule type" value="Genomic_DNA"/>
</dbReference>
<evidence type="ECO:0000256" key="2">
    <source>
        <dbReference type="ARBA" id="ARBA00010320"/>
    </source>
</evidence>
<keyword evidence="5 12" id="KW-0999">Mitochondrion inner membrane</keyword>
<keyword evidence="9" id="KW-0472">Membrane</keyword>
<dbReference type="GO" id="GO:0005743">
    <property type="term" value="C:mitochondrial inner membrane"/>
    <property type="evidence" value="ECO:0007669"/>
    <property type="project" value="UniProtKB-SubCell"/>
</dbReference>
<evidence type="ECO:0000256" key="4">
    <source>
        <dbReference type="ARBA" id="ARBA00022692"/>
    </source>
</evidence>
<feature type="non-terminal residue" evidence="14">
    <location>
        <position position="644"/>
    </location>
</feature>
<keyword evidence="6" id="KW-0809">Transit peptide</keyword>
<evidence type="ECO:0000256" key="8">
    <source>
        <dbReference type="ARBA" id="ARBA00023128"/>
    </source>
</evidence>
<feature type="domain" description="RRM" evidence="13">
    <location>
        <begin position="106"/>
        <end position="201"/>
    </location>
</feature>
<dbReference type="PROSITE" id="PS50102">
    <property type="entry name" value="RRM"/>
    <property type="match status" value="1"/>
</dbReference>
<dbReference type="InterPro" id="IPR012677">
    <property type="entry name" value="Nucleotide-bd_a/b_plait_sf"/>
</dbReference>
<dbReference type="InterPro" id="IPR000504">
    <property type="entry name" value="RRM_dom"/>
</dbReference>
<evidence type="ECO:0000256" key="5">
    <source>
        <dbReference type="ARBA" id="ARBA00022792"/>
    </source>
</evidence>
<evidence type="ECO:0000313" key="15">
    <source>
        <dbReference type="Proteomes" id="UP000703661"/>
    </source>
</evidence>
<gene>
    <name evidence="14" type="primary">YME2_1</name>
    <name evidence="14" type="ORF">BGZ80_006309</name>
</gene>